<keyword evidence="1" id="KW-1133">Transmembrane helix</keyword>
<organism evidence="2">
    <name type="scientific">Ammonifex degensii</name>
    <dbReference type="NCBI Taxonomy" id="42838"/>
    <lineage>
        <taxon>Bacteria</taxon>
        <taxon>Bacillati</taxon>
        <taxon>Bacillota</taxon>
        <taxon>Clostridia</taxon>
        <taxon>Thermoanaerobacterales</taxon>
        <taxon>Thermoanaerobacteraceae</taxon>
        <taxon>Ammonifex</taxon>
    </lineage>
</organism>
<evidence type="ECO:0000313" key="2">
    <source>
        <dbReference type="EMBL" id="HEL65691.1"/>
    </source>
</evidence>
<gene>
    <name evidence="2" type="ORF">ENQ34_03290</name>
</gene>
<reference evidence="2" key="1">
    <citation type="journal article" date="2020" name="mSystems">
        <title>Genome- and Community-Level Interaction Insights into Carbon Utilization and Element Cycling Functions of Hydrothermarchaeota in Hydrothermal Sediment.</title>
        <authorList>
            <person name="Zhou Z."/>
            <person name="Liu Y."/>
            <person name="Xu W."/>
            <person name="Pan J."/>
            <person name="Luo Z.H."/>
            <person name="Li M."/>
        </authorList>
    </citation>
    <scope>NUCLEOTIDE SEQUENCE [LARGE SCALE GENOMIC DNA]</scope>
    <source>
        <strain evidence="2">SpSt-300</strain>
    </source>
</reference>
<accession>A0A7C2E344</accession>
<keyword evidence="1" id="KW-0472">Membrane</keyword>
<keyword evidence="1" id="KW-0812">Transmembrane</keyword>
<proteinExistence type="predicted"/>
<dbReference type="AlphaFoldDB" id="A0A7C2E344"/>
<sequence length="65" mass="7501">MYRYSTNRSSACWYGPPLIRRRTFYLFCISGNTYEKKLIGYSFGLGIVLLGILVLCSYTLVPVQH</sequence>
<dbReference type="EMBL" id="DSMU01000209">
    <property type="protein sequence ID" value="HEL65691.1"/>
    <property type="molecule type" value="Genomic_DNA"/>
</dbReference>
<name>A0A7C2E344_9THEO</name>
<feature type="transmembrane region" description="Helical" evidence="1">
    <location>
        <begin position="38"/>
        <end position="61"/>
    </location>
</feature>
<protein>
    <submittedName>
        <fullName evidence="2">Uncharacterized protein</fullName>
    </submittedName>
</protein>
<comment type="caution">
    <text evidence="2">The sequence shown here is derived from an EMBL/GenBank/DDBJ whole genome shotgun (WGS) entry which is preliminary data.</text>
</comment>
<evidence type="ECO:0000256" key="1">
    <source>
        <dbReference type="SAM" id="Phobius"/>
    </source>
</evidence>